<name>A0A9X4BZ77_9PSED</name>
<evidence type="ECO:0000313" key="1">
    <source>
        <dbReference type="EMBL" id="MDD1007176.1"/>
    </source>
</evidence>
<dbReference type="EMBL" id="JAMDHA010000005">
    <property type="protein sequence ID" value="MDD1007176.1"/>
    <property type="molecule type" value="Genomic_DNA"/>
</dbReference>
<gene>
    <name evidence="1" type="ORF">M5G27_06745</name>
</gene>
<evidence type="ECO:0000313" key="2">
    <source>
        <dbReference type="Proteomes" id="UP001148185"/>
    </source>
</evidence>
<dbReference type="RefSeq" id="WP_273875613.1">
    <property type="nucleotide sequence ID" value="NZ_JAMDHA010000005.1"/>
</dbReference>
<sequence>MLNDQTGVEGESSDADHSQEWDGFKWAFWFDSDEKGLARGVPEGELNEFFIRFGGSWVITHRYYRRPGYVASVIVELVGGAEAACRDNFIGEALREFIPQNFGLDCIYRQYEGHDISEKDGRWYSDIHDPKFPDVPSEIGADWRLDPRRQSASEQAQRLHEGRCPIHGIKMSFSGISMCDDHPLVVKCTRQGCTVIGHRGRGDVTVLAKKIAGTCSLWCG</sequence>
<proteinExistence type="predicted"/>
<organism evidence="1 2">
    <name type="scientific">Pseudomonas shahriarae</name>
    <dbReference type="NCBI Taxonomy" id="2745512"/>
    <lineage>
        <taxon>Bacteria</taxon>
        <taxon>Pseudomonadati</taxon>
        <taxon>Pseudomonadota</taxon>
        <taxon>Gammaproteobacteria</taxon>
        <taxon>Pseudomonadales</taxon>
        <taxon>Pseudomonadaceae</taxon>
        <taxon>Pseudomonas</taxon>
    </lineage>
</organism>
<accession>A0A9X4BZ77</accession>
<dbReference type="Proteomes" id="UP001148185">
    <property type="component" value="Unassembled WGS sequence"/>
</dbReference>
<dbReference type="AlphaFoldDB" id="A0A9X4BZ77"/>
<keyword evidence="2" id="KW-1185">Reference proteome</keyword>
<comment type="caution">
    <text evidence="1">The sequence shown here is derived from an EMBL/GenBank/DDBJ whole genome shotgun (WGS) entry which is preliminary data.</text>
</comment>
<reference evidence="1 2" key="1">
    <citation type="submission" date="2022-05" db="EMBL/GenBank/DDBJ databases">
        <title>Novel Pseudomonas spp. Isolated from a Rainbow Trout Aquaculture Facility.</title>
        <authorList>
            <person name="Testerman T."/>
            <person name="Graf J."/>
        </authorList>
    </citation>
    <scope>NUCLEOTIDE SEQUENCE [LARGE SCALE GENOMIC DNA]</scope>
    <source>
        <strain evidence="1 2">ID1042</strain>
    </source>
</reference>
<protein>
    <submittedName>
        <fullName evidence="1">Uncharacterized protein</fullName>
    </submittedName>
</protein>